<dbReference type="Proteomes" id="UP000297706">
    <property type="component" value="Unassembled WGS sequence"/>
</dbReference>
<evidence type="ECO:0000259" key="5">
    <source>
        <dbReference type="Pfam" id="PF05726"/>
    </source>
</evidence>
<keyword evidence="7" id="KW-1185">Reference proteome</keyword>
<dbReference type="GO" id="GO:0051213">
    <property type="term" value="F:dioxygenase activity"/>
    <property type="evidence" value="ECO:0007669"/>
    <property type="project" value="UniProtKB-KW"/>
</dbReference>
<organism evidence="6 7">
    <name type="scientific">Methylotenera oryzisoli</name>
    <dbReference type="NCBI Taxonomy" id="2080758"/>
    <lineage>
        <taxon>Bacteria</taxon>
        <taxon>Pseudomonadati</taxon>
        <taxon>Pseudomonadota</taxon>
        <taxon>Betaproteobacteria</taxon>
        <taxon>Nitrosomonadales</taxon>
        <taxon>Methylophilaceae</taxon>
        <taxon>Methylotenera</taxon>
    </lineage>
</organism>
<dbReference type="InterPro" id="IPR011051">
    <property type="entry name" value="RmlC_Cupin_sf"/>
</dbReference>
<proteinExistence type="inferred from homology"/>
<evidence type="ECO:0000313" key="6">
    <source>
        <dbReference type="EMBL" id="TFW71586.1"/>
    </source>
</evidence>
<feature type="domain" description="Pirin N-terminal" evidence="4">
    <location>
        <begin position="21"/>
        <end position="121"/>
    </location>
</feature>
<dbReference type="SUPFAM" id="SSF51182">
    <property type="entry name" value="RmlC-like cupins"/>
    <property type="match status" value="1"/>
</dbReference>
<evidence type="ECO:0000313" key="7">
    <source>
        <dbReference type="Proteomes" id="UP000297706"/>
    </source>
</evidence>
<keyword evidence="2" id="KW-0408">Iron</keyword>
<dbReference type="InterPro" id="IPR012093">
    <property type="entry name" value="Pirin"/>
</dbReference>
<comment type="cofactor">
    <cofactor evidence="2">
        <name>Fe cation</name>
        <dbReference type="ChEBI" id="CHEBI:24875"/>
    </cofactor>
    <text evidence="2">Binds 1 Fe cation per subunit.</text>
</comment>
<keyword evidence="6" id="KW-0223">Dioxygenase</keyword>
<evidence type="ECO:0000256" key="3">
    <source>
        <dbReference type="RuleBase" id="RU003457"/>
    </source>
</evidence>
<dbReference type="GO" id="GO:0046872">
    <property type="term" value="F:metal ion binding"/>
    <property type="evidence" value="ECO:0007669"/>
    <property type="project" value="UniProtKB-KW"/>
</dbReference>
<dbReference type="RefSeq" id="WP_135277129.1">
    <property type="nucleotide sequence ID" value="NZ_PQVH01000008.1"/>
</dbReference>
<dbReference type="PIRSF" id="PIRSF006232">
    <property type="entry name" value="Pirin"/>
    <property type="match status" value="1"/>
</dbReference>
<dbReference type="PANTHER" id="PTHR13903:SF8">
    <property type="entry name" value="PIRIN"/>
    <property type="match status" value="1"/>
</dbReference>
<reference evidence="6 7" key="1">
    <citation type="submission" date="2018-02" db="EMBL/GenBank/DDBJ databases">
        <title>A novel lanthanide dependent methylotroph, Methylotenera sp. La3113.</title>
        <authorList>
            <person name="Lv H."/>
            <person name="Tani A."/>
        </authorList>
    </citation>
    <scope>NUCLEOTIDE SEQUENCE [LARGE SCALE GENOMIC DNA]</scope>
    <source>
        <strain evidence="6 7">La3113</strain>
    </source>
</reference>
<dbReference type="InterPro" id="IPR014710">
    <property type="entry name" value="RmlC-like_jellyroll"/>
</dbReference>
<protein>
    <submittedName>
        <fullName evidence="6">Quercetin 2,3-dioxygenase</fullName>
    </submittedName>
</protein>
<dbReference type="AlphaFoldDB" id="A0A4Y9VR52"/>
<evidence type="ECO:0000256" key="2">
    <source>
        <dbReference type="PIRSR" id="PIRSR006232-1"/>
    </source>
</evidence>
<evidence type="ECO:0000256" key="1">
    <source>
        <dbReference type="ARBA" id="ARBA00008416"/>
    </source>
</evidence>
<feature type="binding site" evidence="2">
    <location>
        <position position="103"/>
    </location>
    <ligand>
        <name>Fe cation</name>
        <dbReference type="ChEBI" id="CHEBI:24875"/>
    </ligand>
</feature>
<name>A0A4Y9VR52_9PROT</name>
<gene>
    <name evidence="6" type="ORF">C3Y98_05680</name>
</gene>
<dbReference type="CDD" id="cd02247">
    <property type="entry name" value="cupin_pirin_C"/>
    <property type="match status" value="1"/>
</dbReference>
<dbReference type="Pfam" id="PF02678">
    <property type="entry name" value="Pirin"/>
    <property type="match status" value="1"/>
</dbReference>
<feature type="binding site" evidence="2">
    <location>
        <position position="61"/>
    </location>
    <ligand>
        <name>Fe cation</name>
        <dbReference type="ChEBI" id="CHEBI:24875"/>
    </ligand>
</feature>
<accession>A0A4Y9VR52</accession>
<comment type="caution">
    <text evidence="6">The sequence shown here is derived from an EMBL/GenBank/DDBJ whole genome shotgun (WGS) entry which is preliminary data.</text>
</comment>
<dbReference type="PANTHER" id="PTHR13903">
    <property type="entry name" value="PIRIN-RELATED"/>
    <property type="match status" value="1"/>
</dbReference>
<dbReference type="OrthoDB" id="321327at2"/>
<dbReference type="EMBL" id="PQVH01000008">
    <property type="protein sequence ID" value="TFW71586.1"/>
    <property type="molecule type" value="Genomic_DNA"/>
</dbReference>
<dbReference type="InterPro" id="IPR003829">
    <property type="entry name" value="Pirin_N_dom"/>
</dbReference>
<evidence type="ECO:0000259" key="4">
    <source>
        <dbReference type="Pfam" id="PF02678"/>
    </source>
</evidence>
<dbReference type="Pfam" id="PF05726">
    <property type="entry name" value="Pirin_C"/>
    <property type="match status" value="1"/>
</dbReference>
<comment type="similarity">
    <text evidence="1 3">Belongs to the pirin family.</text>
</comment>
<sequence>MKTRSLQQLITSIPTTDGAGVRLSRSIGKTASFRLDPFLMLDEFSSSNPDDYIAGFPDHPHRGFETVTYMLDGSMLHRDHLGNQGQLMGGGAQWMTAGRGIIHSEIPQQESGRMRGFQLWLNLPAKEKMKAAAYRDIRPEEIPEMDLPNGGKIRVIAGNAQIEGQALAGPIQGGTTEPLFWDIRLPAMASFAHAVPLGHTAFIYAYEGRVNIEQGTSQVTLMPQVAGELSDGDHLAINTLDQPAAFLLVAAKPLYEPVAQYGPFVMNTQDEIAQAIIDYQTGQLTSPAPRP</sequence>
<keyword evidence="2" id="KW-0479">Metal-binding</keyword>
<dbReference type="CDD" id="cd02909">
    <property type="entry name" value="cupin_pirin_N"/>
    <property type="match status" value="1"/>
</dbReference>
<feature type="binding site" evidence="2">
    <location>
        <position position="105"/>
    </location>
    <ligand>
        <name>Fe cation</name>
        <dbReference type="ChEBI" id="CHEBI:24875"/>
    </ligand>
</feature>
<dbReference type="Gene3D" id="2.60.120.10">
    <property type="entry name" value="Jelly Rolls"/>
    <property type="match status" value="2"/>
</dbReference>
<dbReference type="InterPro" id="IPR008778">
    <property type="entry name" value="Pirin_C_dom"/>
</dbReference>
<feature type="domain" description="Pirin C-terminal" evidence="5">
    <location>
        <begin position="180"/>
        <end position="283"/>
    </location>
</feature>
<feature type="binding site" evidence="2">
    <location>
        <position position="59"/>
    </location>
    <ligand>
        <name>Fe cation</name>
        <dbReference type="ChEBI" id="CHEBI:24875"/>
    </ligand>
</feature>
<keyword evidence="6" id="KW-0560">Oxidoreductase</keyword>